<dbReference type="AlphaFoldDB" id="A0A3P6G9Z4"/>
<protein>
    <submittedName>
        <fullName evidence="1">Uncharacterized protein</fullName>
    </submittedName>
</protein>
<evidence type="ECO:0000313" key="1">
    <source>
        <dbReference type="EMBL" id="VDD51029.1"/>
    </source>
</evidence>
<name>A0A3P6G9Z4_BRAOL</name>
<organism evidence="1">
    <name type="scientific">Brassica oleracea</name>
    <name type="common">Wild cabbage</name>
    <dbReference type="NCBI Taxonomy" id="3712"/>
    <lineage>
        <taxon>Eukaryota</taxon>
        <taxon>Viridiplantae</taxon>
        <taxon>Streptophyta</taxon>
        <taxon>Embryophyta</taxon>
        <taxon>Tracheophyta</taxon>
        <taxon>Spermatophyta</taxon>
        <taxon>Magnoliopsida</taxon>
        <taxon>eudicotyledons</taxon>
        <taxon>Gunneridae</taxon>
        <taxon>Pentapetalae</taxon>
        <taxon>rosids</taxon>
        <taxon>malvids</taxon>
        <taxon>Brassicales</taxon>
        <taxon>Brassicaceae</taxon>
        <taxon>Brassiceae</taxon>
        <taxon>Brassica</taxon>
    </lineage>
</organism>
<dbReference type="EMBL" id="LR031878">
    <property type="protein sequence ID" value="VDD51029.1"/>
    <property type="molecule type" value="Genomic_DNA"/>
</dbReference>
<accession>A0A3P6G9Z4</accession>
<gene>
    <name evidence="1" type="ORF">BOLC1T03418H</name>
</gene>
<reference evidence="1" key="1">
    <citation type="submission" date="2018-11" db="EMBL/GenBank/DDBJ databases">
        <authorList>
            <consortium name="Genoscope - CEA"/>
            <person name="William W."/>
        </authorList>
    </citation>
    <scope>NUCLEOTIDE SEQUENCE</scope>
</reference>
<sequence>MDGSRDMKVHQRRGLQLQYSSWLYTRKDLDCSLLRGKSEAETREKSSGQKWE</sequence>
<proteinExistence type="predicted"/>